<sequence>MTPIPTPATYVPWFSRRARLALAGVLAMFVSITVVRFALGNDASVAITLLYVVPISLAALAWGRVAGMIASGGALALLALWVLAADVDLTVLGWSARVVPILLVGLLLGDASDRLRRAEQAHVEQAEREFLHRQAVEINDSLLQGMAAAKWALEAERHDVAHERLSDAIASGQKLVSGLIRESAMGPLDGVADPSRR</sequence>
<dbReference type="EMBL" id="CZKB01000004">
    <property type="protein sequence ID" value="CUR57258.1"/>
    <property type="molecule type" value="Genomic_DNA"/>
</dbReference>
<feature type="transmembrane region" description="Helical" evidence="1">
    <location>
        <begin position="69"/>
        <end position="85"/>
    </location>
</feature>
<feature type="transmembrane region" description="Helical" evidence="1">
    <location>
        <begin position="20"/>
        <end position="39"/>
    </location>
</feature>
<proteinExistence type="predicted"/>
<reference evidence="2" key="1">
    <citation type="submission" date="2015-08" db="EMBL/GenBank/DDBJ databases">
        <authorList>
            <person name="Babu N.S."/>
            <person name="Beckwith C.J."/>
            <person name="Beseler K.G."/>
            <person name="Brison A."/>
            <person name="Carone J.V."/>
            <person name="Caskin T.P."/>
            <person name="Diamond M."/>
            <person name="Durham M.E."/>
            <person name="Foxe J.M."/>
            <person name="Go M."/>
            <person name="Henderson B.A."/>
            <person name="Jones I.B."/>
            <person name="McGettigan J.A."/>
            <person name="Micheletti S.J."/>
            <person name="Nasrallah M.E."/>
            <person name="Ortiz D."/>
            <person name="Piller C.R."/>
            <person name="Privatt S.R."/>
            <person name="Schneider S.L."/>
            <person name="Sharp S."/>
            <person name="Smith T.C."/>
            <person name="Stanton J.D."/>
            <person name="Ullery H.E."/>
            <person name="Wilson R.J."/>
            <person name="Serrano M.G."/>
            <person name="Buck G."/>
            <person name="Lee V."/>
            <person name="Wang Y."/>
            <person name="Carvalho R."/>
            <person name="Voegtly L."/>
            <person name="Shi R."/>
            <person name="Duckworth R."/>
            <person name="Johnson A."/>
            <person name="Loviza R."/>
            <person name="Walstead R."/>
            <person name="Shah Z."/>
            <person name="Kiflezghi M."/>
            <person name="Wade K."/>
            <person name="Ball S.L."/>
            <person name="Bradley K.W."/>
            <person name="Asai D.J."/>
            <person name="Bowman C.A."/>
            <person name="Russell D.A."/>
            <person name="Pope W.H."/>
            <person name="Jacobs-Sera D."/>
            <person name="Hendrix R.W."/>
            <person name="Hatfull G.F."/>
        </authorList>
    </citation>
    <scope>NUCLEOTIDE SEQUENCE</scope>
</reference>
<accession>A0A2P2C5G8</accession>
<keyword evidence="1" id="KW-0472">Membrane</keyword>
<evidence type="ECO:0000256" key="1">
    <source>
        <dbReference type="SAM" id="Phobius"/>
    </source>
</evidence>
<organism evidence="2">
    <name type="scientific">metagenome</name>
    <dbReference type="NCBI Taxonomy" id="256318"/>
    <lineage>
        <taxon>unclassified sequences</taxon>
        <taxon>metagenomes</taxon>
    </lineage>
</organism>
<feature type="transmembrane region" description="Helical" evidence="1">
    <location>
        <begin position="91"/>
        <end position="109"/>
    </location>
</feature>
<name>A0A2P2C5G8_9ZZZZ</name>
<evidence type="ECO:0000313" key="2">
    <source>
        <dbReference type="EMBL" id="CUR57258.1"/>
    </source>
</evidence>
<keyword evidence="1" id="KW-0812">Transmembrane</keyword>
<keyword evidence="1" id="KW-1133">Transmembrane helix</keyword>
<feature type="transmembrane region" description="Helical" evidence="1">
    <location>
        <begin position="45"/>
        <end position="62"/>
    </location>
</feature>
<dbReference type="AlphaFoldDB" id="A0A2P2C5G8"/>
<protein>
    <recommendedName>
        <fullName evidence="3">Signal transduction histidine kinase subgroup 3 dimerisation and phosphoacceptor domain-containing protein</fullName>
    </recommendedName>
</protein>
<evidence type="ECO:0008006" key="3">
    <source>
        <dbReference type="Google" id="ProtNLM"/>
    </source>
</evidence>
<gene>
    <name evidence="2" type="ORF">NOCA1120459</name>
</gene>